<name>A0A182Y688_ANOST</name>
<evidence type="ECO:0000313" key="13">
    <source>
        <dbReference type="Proteomes" id="UP000076408"/>
    </source>
</evidence>
<dbReference type="Gene3D" id="1.20.120.1770">
    <property type="match status" value="1"/>
</dbReference>
<evidence type="ECO:0000256" key="5">
    <source>
        <dbReference type="ARBA" id="ARBA00022692"/>
    </source>
</evidence>
<dbReference type="Proteomes" id="UP000076408">
    <property type="component" value="Unassembled WGS sequence"/>
</dbReference>
<organism evidence="12 13">
    <name type="scientific">Anopheles stephensi</name>
    <name type="common">Indo-Pakistan malaria mosquito</name>
    <dbReference type="NCBI Taxonomy" id="30069"/>
    <lineage>
        <taxon>Eukaryota</taxon>
        <taxon>Metazoa</taxon>
        <taxon>Ecdysozoa</taxon>
        <taxon>Arthropoda</taxon>
        <taxon>Hexapoda</taxon>
        <taxon>Insecta</taxon>
        <taxon>Pterygota</taxon>
        <taxon>Neoptera</taxon>
        <taxon>Endopterygota</taxon>
        <taxon>Diptera</taxon>
        <taxon>Nematocera</taxon>
        <taxon>Culicoidea</taxon>
        <taxon>Culicidae</taxon>
        <taxon>Anophelinae</taxon>
        <taxon>Anopheles</taxon>
    </lineage>
</organism>
<reference evidence="13" key="1">
    <citation type="journal article" date="2014" name="Genome Biol.">
        <title>Genome analysis of a major urban malaria vector mosquito, Anopheles stephensi.</title>
        <authorList>
            <person name="Jiang X."/>
            <person name="Peery A."/>
            <person name="Hall A.B."/>
            <person name="Sharma A."/>
            <person name="Chen X.G."/>
            <person name="Waterhouse R.M."/>
            <person name="Komissarov A."/>
            <person name="Riehle M.M."/>
            <person name="Shouche Y."/>
            <person name="Sharakhova M.V."/>
            <person name="Lawson D."/>
            <person name="Pakpour N."/>
            <person name="Arensburger P."/>
            <person name="Davidson V.L."/>
            <person name="Eiglmeier K."/>
            <person name="Emrich S."/>
            <person name="George P."/>
            <person name="Kennedy R.C."/>
            <person name="Mane S.P."/>
            <person name="Maslen G."/>
            <person name="Oringanje C."/>
            <person name="Qi Y."/>
            <person name="Settlage R."/>
            <person name="Tojo M."/>
            <person name="Tubio J.M."/>
            <person name="Unger M.F."/>
            <person name="Wang B."/>
            <person name="Vernick K.D."/>
            <person name="Ribeiro J.M."/>
            <person name="James A.A."/>
            <person name="Michel K."/>
            <person name="Riehle M.A."/>
            <person name="Luckhart S."/>
            <person name="Sharakhov I.V."/>
            <person name="Tu Z."/>
        </authorList>
    </citation>
    <scope>NUCLEOTIDE SEQUENCE [LARGE SCALE GENOMIC DNA]</scope>
    <source>
        <strain evidence="13">Indian</strain>
    </source>
</reference>
<dbReference type="GO" id="GO:0016020">
    <property type="term" value="C:membrane"/>
    <property type="evidence" value="ECO:0007669"/>
    <property type="project" value="UniProtKB-SubCell"/>
</dbReference>
<keyword evidence="6" id="KW-0479">Metal-binding</keyword>
<evidence type="ECO:0000313" key="12">
    <source>
        <dbReference type="EnsemblMetazoa" id="ASTEI03974-PA"/>
    </source>
</evidence>
<keyword evidence="4" id="KW-0349">Heme</keyword>
<dbReference type="EnsemblMetazoa" id="ASTEI03974-RA">
    <property type="protein sequence ID" value="ASTEI03974-PA"/>
    <property type="gene ID" value="ASTEI03974"/>
</dbReference>
<dbReference type="VEuPathDB" id="VectorBase:ASTE007672"/>
<evidence type="ECO:0000256" key="2">
    <source>
        <dbReference type="ARBA" id="ARBA00004141"/>
    </source>
</evidence>
<dbReference type="VEuPathDB" id="VectorBase:ASTEI03974"/>
<dbReference type="InterPro" id="IPR045150">
    <property type="entry name" value="CYB561D1/2"/>
</dbReference>
<dbReference type="AlphaFoldDB" id="A0A182Y688"/>
<keyword evidence="7" id="KW-0249">Electron transport</keyword>
<dbReference type="OMA" id="GYQLLMS"/>
<dbReference type="InterPro" id="IPR006593">
    <property type="entry name" value="Cyt_b561/ferric_Rdtase_TM"/>
</dbReference>
<dbReference type="PANTHER" id="PTHR15422:SF43">
    <property type="entry name" value="ASCORBATE FERRIREDUCTASE (TRANSMEMBRANE)"/>
    <property type="match status" value="1"/>
</dbReference>
<dbReference type="PANTHER" id="PTHR15422">
    <property type="entry name" value="OS05G0565100 PROTEIN"/>
    <property type="match status" value="1"/>
</dbReference>
<evidence type="ECO:0000256" key="11">
    <source>
        <dbReference type="ARBA" id="ARBA00024225"/>
    </source>
</evidence>
<keyword evidence="8" id="KW-1133">Transmembrane helix</keyword>
<dbReference type="PROSITE" id="PS50939">
    <property type="entry name" value="CYTOCHROME_B561"/>
    <property type="match status" value="1"/>
</dbReference>
<protein>
    <recommendedName>
        <fullName evidence="11">ascorbate ferrireductase (transmembrane)</fullName>
        <ecNumber evidence="11">7.2.1.3</ecNumber>
    </recommendedName>
</protein>
<proteinExistence type="predicted"/>
<evidence type="ECO:0000256" key="8">
    <source>
        <dbReference type="ARBA" id="ARBA00022989"/>
    </source>
</evidence>
<dbReference type="STRING" id="30069.A0A182Y688"/>
<dbReference type="CDD" id="cd08761">
    <property type="entry name" value="Cyt_b561_CYB561D2_like"/>
    <property type="match status" value="1"/>
</dbReference>
<evidence type="ECO:0000256" key="9">
    <source>
        <dbReference type="ARBA" id="ARBA00023004"/>
    </source>
</evidence>
<dbReference type="GO" id="GO:0140575">
    <property type="term" value="F:transmembrane monodehydroascorbate reductase activity"/>
    <property type="evidence" value="ECO:0007669"/>
    <property type="project" value="InterPro"/>
</dbReference>
<keyword evidence="5" id="KW-0812">Transmembrane</keyword>
<dbReference type="VEuPathDB" id="VectorBase:ASTEI20_040747"/>
<reference evidence="12" key="2">
    <citation type="submission" date="2020-05" db="UniProtKB">
        <authorList>
            <consortium name="EnsemblMetazoa"/>
        </authorList>
    </citation>
    <scope>IDENTIFICATION</scope>
    <source>
        <strain evidence="12">Indian</strain>
    </source>
</reference>
<sequence>MKSAHTSDQNSTVTMDRKSVTENEWFFMLDGIFNTINHTMIGVVCIYTSWLCWINGFDKLYTWHVFLTLIGNSTVTMDRKSVTENEWFFMLDGIFNTINHTMIGVVCIYTSWLCWINGFEKLYTWHVFLTLIGYHLLMAEGIVLLYSGNGWTQKLTHSHKRTVHWLIEVVGCTCCVVGIALEIYFRQSTNRRHFSSTHSIVGLISLVFLALTLVNGLMALFAADLRKRIRPIYSKLSHYLTGTVCYVLGMVAIVLAYEKKIYHQNTITEGITMMTVFTIAVTVLSMVGVVKTMYNQFKTLAK</sequence>
<dbReference type="GO" id="GO:0046872">
    <property type="term" value="F:metal ion binding"/>
    <property type="evidence" value="ECO:0007669"/>
    <property type="project" value="UniProtKB-KW"/>
</dbReference>
<dbReference type="GO" id="GO:0140571">
    <property type="term" value="F:transmembrane ascorbate ferrireductase activity"/>
    <property type="evidence" value="ECO:0007669"/>
    <property type="project" value="UniProtKB-EC"/>
</dbReference>
<keyword evidence="10" id="KW-0472">Membrane</keyword>
<evidence type="ECO:0000256" key="1">
    <source>
        <dbReference type="ARBA" id="ARBA00001970"/>
    </source>
</evidence>
<dbReference type="Pfam" id="PF03188">
    <property type="entry name" value="Cytochrom_B561"/>
    <property type="match status" value="1"/>
</dbReference>
<evidence type="ECO:0000256" key="10">
    <source>
        <dbReference type="ARBA" id="ARBA00023136"/>
    </source>
</evidence>
<accession>A0A182Y688</accession>
<evidence type="ECO:0000256" key="6">
    <source>
        <dbReference type="ARBA" id="ARBA00022723"/>
    </source>
</evidence>
<keyword evidence="3" id="KW-0813">Transport</keyword>
<keyword evidence="13" id="KW-1185">Reference proteome</keyword>
<comment type="cofactor">
    <cofactor evidence="1">
        <name>heme b</name>
        <dbReference type="ChEBI" id="CHEBI:60344"/>
    </cofactor>
</comment>
<comment type="subcellular location">
    <subcellularLocation>
        <location evidence="2">Membrane</location>
        <topology evidence="2">Multi-pass membrane protein</topology>
    </subcellularLocation>
</comment>
<evidence type="ECO:0000256" key="4">
    <source>
        <dbReference type="ARBA" id="ARBA00022617"/>
    </source>
</evidence>
<evidence type="ECO:0000256" key="7">
    <source>
        <dbReference type="ARBA" id="ARBA00022982"/>
    </source>
</evidence>
<dbReference type="SMART" id="SM00665">
    <property type="entry name" value="B561"/>
    <property type="match status" value="1"/>
</dbReference>
<dbReference type="EC" id="7.2.1.3" evidence="11"/>
<evidence type="ECO:0000256" key="3">
    <source>
        <dbReference type="ARBA" id="ARBA00022448"/>
    </source>
</evidence>
<keyword evidence="9" id="KW-0408">Iron</keyword>